<evidence type="ECO:0000256" key="2">
    <source>
        <dbReference type="ARBA" id="ARBA00023315"/>
    </source>
</evidence>
<dbReference type="AlphaFoldDB" id="A0A8J3V3Q0"/>
<dbReference type="Pfam" id="PF13508">
    <property type="entry name" value="Acetyltransf_7"/>
    <property type="match status" value="1"/>
</dbReference>
<dbReference type="PANTHER" id="PTHR43877">
    <property type="entry name" value="AMINOALKYLPHOSPHONATE N-ACETYLTRANSFERASE-RELATED-RELATED"/>
    <property type="match status" value="1"/>
</dbReference>
<dbReference type="RefSeq" id="WP_203945195.1">
    <property type="nucleotide sequence ID" value="NZ_BOOR01000023.1"/>
</dbReference>
<dbReference type="PROSITE" id="PS51186">
    <property type="entry name" value="GNAT"/>
    <property type="match status" value="1"/>
</dbReference>
<dbReference type="PANTHER" id="PTHR43877:SF1">
    <property type="entry name" value="ACETYLTRANSFERASE"/>
    <property type="match status" value="1"/>
</dbReference>
<dbReference type="EMBL" id="BOOR01000023">
    <property type="protein sequence ID" value="GII54987.1"/>
    <property type="molecule type" value="Genomic_DNA"/>
</dbReference>
<keyword evidence="5" id="KW-1185">Reference proteome</keyword>
<evidence type="ECO:0000313" key="4">
    <source>
        <dbReference type="EMBL" id="GII54987.1"/>
    </source>
</evidence>
<keyword evidence="1" id="KW-0808">Transferase</keyword>
<organism evidence="4 5">
    <name type="scientific">Planotetraspora thailandica</name>
    <dbReference type="NCBI Taxonomy" id="487172"/>
    <lineage>
        <taxon>Bacteria</taxon>
        <taxon>Bacillati</taxon>
        <taxon>Actinomycetota</taxon>
        <taxon>Actinomycetes</taxon>
        <taxon>Streptosporangiales</taxon>
        <taxon>Streptosporangiaceae</taxon>
        <taxon>Planotetraspora</taxon>
    </lineage>
</organism>
<dbReference type="InterPro" id="IPR016181">
    <property type="entry name" value="Acyl_CoA_acyltransferase"/>
</dbReference>
<dbReference type="SUPFAM" id="SSF55729">
    <property type="entry name" value="Acyl-CoA N-acyltransferases (Nat)"/>
    <property type="match status" value="2"/>
</dbReference>
<evidence type="ECO:0000256" key="1">
    <source>
        <dbReference type="ARBA" id="ARBA00022679"/>
    </source>
</evidence>
<reference evidence="4" key="1">
    <citation type="submission" date="2021-01" db="EMBL/GenBank/DDBJ databases">
        <title>Whole genome shotgun sequence of Planotetraspora thailandica NBRC 104271.</title>
        <authorList>
            <person name="Komaki H."/>
            <person name="Tamura T."/>
        </authorList>
    </citation>
    <scope>NUCLEOTIDE SEQUENCE</scope>
    <source>
        <strain evidence="4">NBRC 104271</strain>
    </source>
</reference>
<proteinExistence type="predicted"/>
<gene>
    <name evidence="4" type="ORF">Pth03_33760</name>
</gene>
<evidence type="ECO:0000259" key="3">
    <source>
        <dbReference type="PROSITE" id="PS51186"/>
    </source>
</evidence>
<feature type="domain" description="N-acetyltransferase" evidence="3">
    <location>
        <begin position="1"/>
        <end position="157"/>
    </location>
</feature>
<protein>
    <submittedName>
        <fullName evidence="4">N-acetyltransferase</fullName>
    </submittedName>
</protein>
<accession>A0A8J3V3Q0</accession>
<dbReference type="GO" id="GO:0016747">
    <property type="term" value="F:acyltransferase activity, transferring groups other than amino-acyl groups"/>
    <property type="evidence" value="ECO:0007669"/>
    <property type="project" value="InterPro"/>
</dbReference>
<evidence type="ECO:0000313" key="5">
    <source>
        <dbReference type="Proteomes" id="UP000605992"/>
    </source>
</evidence>
<keyword evidence="2" id="KW-0012">Acyltransferase</keyword>
<dbReference type="Proteomes" id="UP000605992">
    <property type="component" value="Unassembled WGS sequence"/>
</dbReference>
<dbReference type="InterPro" id="IPR000182">
    <property type="entry name" value="GNAT_dom"/>
</dbReference>
<sequence length="327" mass="35869">MRIERLDFSSSGDGMPGLYAAHRAGRTQGPGISLRHFRVSVERGWSAGRCEAWVARDAGQVAGGYALHCPDADNTHVALIRTLAVLPGHRRRGIGSALLEHAVGRARSEGRRVMIGEAVTGGPGASFAAARGFSGAAEEARRVLDLRTADWPGLELMRDSAARHGRGYSLERWAGPIADHHLDDMAALLNGMNDEPRGDLDIEDRRWNAAQVRTVDETTSEAGLFVYTMIARHNATGDPAGFTRIGVDAGERDGWASQLDTCVLRPHRGRRLGLTLKLANLAWFRACEPDIVRLATWNSTSNRHMLDINEAMGFTVLDIWNRWQLHV</sequence>
<dbReference type="CDD" id="cd04301">
    <property type="entry name" value="NAT_SF"/>
    <property type="match status" value="1"/>
</dbReference>
<dbReference type="Gene3D" id="3.40.630.30">
    <property type="match status" value="1"/>
</dbReference>
<dbReference type="InterPro" id="IPR050832">
    <property type="entry name" value="Bact_Acetyltransf"/>
</dbReference>
<comment type="caution">
    <text evidence="4">The sequence shown here is derived from an EMBL/GenBank/DDBJ whole genome shotgun (WGS) entry which is preliminary data.</text>
</comment>
<name>A0A8J3V3Q0_9ACTN</name>